<evidence type="ECO:0000313" key="2">
    <source>
        <dbReference type="EMBL" id="AIF09892.1"/>
    </source>
</evidence>
<proteinExistence type="predicted"/>
<keyword evidence="1" id="KW-0472">Membrane</keyword>
<reference evidence="2" key="1">
    <citation type="journal article" date="2014" name="Genome Biol. Evol.">
        <title>Pangenome evidence for extensive interdomain horizontal transfer affecting lineage core and shell genes in uncultured planktonic thaumarchaeota and euryarchaeota.</title>
        <authorList>
            <person name="Deschamps P."/>
            <person name="Zivanovic Y."/>
            <person name="Moreira D."/>
            <person name="Rodriguez-Valera F."/>
            <person name="Lopez-Garcia P."/>
        </authorList>
    </citation>
    <scope>NUCLEOTIDE SEQUENCE</scope>
</reference>
<keyword evidence="1" id="KW-1133">Transmembrane helix</keyword>
<accession>A0A075H5Y8</accession>
<protein>
    <submittedName>
        <fullName evidence="2">Uncharacterized protein</fullName>
    </submittedName>
</protein>
<name>A0A075H5Y8_9ARCH</name>
<sequence length="76" mass="8617">MARRANSQTGISMKGKLIMIALMFVIINLVFYFGFDSSDESGQNEELDIDMKLNDEIQSDSQDDLLQKTNENLDLP</sequence>
<dbReference type="EMBL" id="KF900875">
    <property type="protein sequence ID" value="AIF09892.1"/>
    <property type="molecule type" value="Genomic_DNA"/>
</dbReference>
<dbReference type="AlphaFoldDB" id="A0A075H5Y8"/>
<organism evidence="2">
    <name type="scientific">uncultured marine thaumarchaeote KM3_41_D11</name>
    <dbReference type="NCBI Taxonomy" id="1456145"/>
    <lineage>
        <taxon>Archaea</taxon>
        <taxon>Nitrososphaerota</taxon>
        <taxon>environmental samples</taxon>
    </lineage>
</organism>
<feature type="transmembrane region" description="Helical" evidence="1">
    <location>
        <begin position="17"/>
        <end position="35"/>
    </location>
</feature>
<evidence type="ECO:0000256" key="1">
    <source>
        <dbReference type="SAM" id="Phobius"/>
    </source>
</evidence>
<keyword evidence="1" id="KW-0812">Transmembrane</keyword>